<comment type="caution">
    <text evidence="1">The sequence shown here is derived from an EMBL/GenBank/DDBJ whole genome shotgun (WGS) entry which is preliminary data.</text>
</comment>
<accession>A0A1G1YQ02</accession>
<protein>
    <submittedName>
        <fullName evidence="1">Uncharacterized protein</fullName>
    </submittedName>
</protein>
<sequence>MWYATSGTIHWWKNHILGKFKYLTSVMVLMTVIRNKENVKRVYIECELKSQNFVTRLELRTSRKFRLKFGVAELNDGNFLDVWFPKPRYEEFDCMFIEIWSSSILLSHKLAIMKLDFSKVYENKGILIVWVWDKTLLSELKKMLPLFVHTLGGIFKSQLGVTKLDFVIEEKRGVIPFFR</sequence>
<dbReference type="AlphaFoldDB" id="A0A1G1YQ02"/>
<reference evidence="1 2" key="1">
    <citation type="journal article" date="2016" name="Nat. Commun.">
        <title>Thousands of microbial genomes shed light on interconnected biogeochemical processes in an aquifer system.</title>
        <authorList>
            <person name="Anantharaman K."/>
            <person name="Brown C.T."/>
            <person name="Hug L.A."/>
            <person name="Sharon I."/>
            <person name="Castelle C.J."/>
            <person name="Probst A.J."/>
            <person name="Thomas B.C."/>
            <person name="Singh A."/>
            <person name="Wilkins M.J."/>
            <person name="Karaoz U."/>
            <person name="Brodie E.L."/>
            <person name="Williams K.H."/>
            <person name="Hubbard S.S."/>
            <person name="Banfield J.F."/>
        </authorList>
    </citation>
    <scope>NUCLEOTIDE SEQUENCE [LARGE SCALE GENOMIC DNA]</scope>
</reference>
<name>A0A1G1YQ02_9BACT</name>
<evidence type="ECO:0000313" key="1">
    <source>
        <dbReference type="EMBL" id="OGY54428.1"/>
    </source>
</evidence>
<organism evidence="1 2">
    <name type="scientific">Candidatus Buchananbacteria bacterium RIFCSPLOWO2_01_FULL_40_23b</name>
    <dbReference type="NCBI Taxonomy" id="1797544"/>
    <lineage>
        <taxon>Bacteria</taxon>
        <taxon>Candidatus Buchananiibacteriota</taxon>
    </lineage>
</organism>
<dbReference type="Proteomes" id="UP000178122">
    <property type="component" value="Unassembled WGS sequence"/>
</dbReference>
<proteinExistence type="predicted"/>
<dbReference type="EMBL" id="MHIN01000031">
    <property type="protein sequence ID" value="OGY54428.1"/>
    <property type="molecule type" value="Genomic_DNA"/>
</dbReference>
<gene>
    <name evidence="1" type="ORF">A2912_04150</name>
</gene>
<evidence type="ECO:0000313" key="2">
    <source>
        <dbReference type="Proteomes" id="UP000178122"/>
    </source>
</evidence>